<dbReference type="Pfam" id="PF07690">
    <property type="entry name" value="MFS_1"/>
    <property type="match status" value="1"/>
</dbReference>
<feature type="transmembrane region" description="Helical" evidence="7">
    <location>
        <begin position="384"/>
        <end position="407"/>
    </location>
</feature>
<comment type="subcellular location">
    <subcellularLocation>
        <location evidence="1">Membrane</location>
        <topology evidence="1">Multi-pass membrane protein</topology>
    </subcellularLocation>
</comment>
<sequence>MSEPGDCVTESSNPSPHGGRGALPSEGGSLSDLLFLACGGIIISSSSLYQRLGGDEEAPQLKESTLAQASLSLISSVLPTPAKYMLDSGGRNSCSCGKSRQWLLYSLRCPAPSPRFVPSQFNCSSNRDSIHLPLRALRLSSFKYVLISDCWDGQELEVEEEKVDVRSSHEACAEYRIVVWFIIPADRNPHTDHNNNALALIVLLQNVPRLYQILPLNFQIVQATGVVTKTAWAGAVYNLLLYMLAGHVLGAAWNTAMLPKSQEFNWKSAIVGLIQIFSFWSYLLTQIVGSLWADKISGKLVLGFGVIGWSVDMRTGDGNVLAEASPLMPELGSVATVLASIDARINLPGLLIMRVIMGMGERVAMPTMNNIISKWIPESERSRALASIYSSMYLGFVTGLVFLPFLLHQFGWPSVFGSFESPGGAWFALWLSKAYSSPNEDSGLSGHKRIFILEGSISRTPVILSRAPVLALEFAHSCHNWEAFILPTGGPTYYNPVLKFHLMESGLVAVLPWLARVLFASIKGWTTGTRVPRGPAVTSVRKIMQSIEVLGPVFLLSLLGQMKPPILAVLSLPCRQELDAFSQSGLYSNHQDIGPCYSRVKSKAFGQLEANSGESWEPRVKLPLYGYRRMNKTTNENRLIAHDDARGPPVAFLDTLLGEVSPIEYGHVLLIPCILKWMPRRIDHGMLKLALHMAMEAGSPYFRLGYNSVHLLP</sequence>
<protein>
    <recommendedName>
        <fullName evidence="8">GDPGP1-like N-terminal domain-containing protein</fullName>
    </recommendedName>
</protein>
<proteinExistence type="inferred from homology"/>
<evidence type="ECO:0000256" key="7">
    <source>
        <dbReference type="SAM" id="Phobius"/>
    </source>
</evidence>
<feature type="region of interest" description="Disordered" evidence="6">
    <location>
        <begin position="1"/>
        <end position="24"/>
    </location>
</feature>
<reference evidence="9" key="1">
    <citation type="submission" date="2023-05" db="EMBL/GenBank/DDBJ databases">
        <title>Nepenthes gracilis genome sequencing.</title>
        <authorList>
            <person name="Fukushima K."/>
        </authorList>
    </citation>
    <scope>NUCLEOTIDE SEQUENCE</scope>
    <source>
        <strain evidence="9">SING2019-196</strain>
    </source>
</reference>
<name>A0AAD3SY09_NEPGR</name>
<evidence type="ECO:0000256" key="3">
    <source>
        <dbReference type="ARBA" id="ARBA00022989"/>
    </source>
</evidence>
<dbReference type="InterPro" id="IPR011701">
    <property type="entry name" value="MFS"/>
</dbReference>
<dbReference type="InterPro" id="IPR036259">
    <property type="entry name" value="MFS_trans_sf"/>
</dbReference>
<evidence type="ECO:0000313" key="10">
    <source>
        <dbReference type="Proteomes" id="UP001279734"/>
    </source>
</evidence>
<keyword evidence="10" id="KW-1185">Reference proteome</keyword>
<accession>A0AAD3SY09</accession>
<dbReference type="PANTHER" id="PTHR11662">
    <property type="entry name" value="SOLUTE CARRIER FAMILY 17"/>
    <property type="match status" value="1"/>
</dbReference>
<comment type="caution">
    <text evidence="9">The sequence shown here is derived from an EMBL/GenBank/DDBJ whole genome shotgun (WGS) entry which is preliminary data.</text>
</comment>
<evidence type="ECO:0000256" key="6">
    <source>
        <dbReference type="SAM" id="MobiDB-lite"/>
    </source>
</evidence>
<evidence type="ECO:0000256" key="4">
    <source>
        <dbReference type="ARBA" id="ARBA00023136"/>
    </source>
</evidence>
<comment type="similarity">
    <text evidence="5">Belongs to the major facilitator superfamily. Sodium/anion cotransporter (TC 2.A.1.14) family.</text>
</comment>
<dbReference type="Pfam" id="PF26217">
    <property type="entry name" value="GDPGP1_N"/>
    <property type="match status" value="1"/>
</dbReference>
<dbReference type="SUPFAM" id="SSF103473">
    <property type="entry name" value="MFS general substrate transporter"/>
    <property type="match status" value="1"/>
</dbReference>
<keyword evidence="2 7" id="KW-0812">Transmembrane</keyword>
<keyword evidence="3 7" id="KW-1133">Transmembrane helix</keyword>
<feature type="transmembrane region" description="Helical" evidence="7">
    <location>
        <begin position="239"/>
        <end position="258"/>
    </location>
</feature>
<dbReference type="GO" id="GO:0016020">
    <property type="term" value="C:membrane"/>
    <property type="evidence" value="ECO:0007669"/>
    <property type="project" value="UniProtKB-SubCell"/>
</dbReference>
<dbReference type="Gene3D" id="1.20.1250.20">
    <property type="entry name" value="MFS general substrate transporter like domains"/>
    <property type="match status" value="1"/>
</dbReference>
<feature type="domain" description="GDPGP1-like N-terminal" evidence="8">
    <location>
        <begin position="660"/>
        <end position="709"/>
    </location>
</feature>
<dbReference type="EMBL" id="BSYO01000020">
    <property type="protein sequence ID" value="GMH19194.1"/>
    <property type="molecule type" value="Genomic_DNA"/>
</dbReference>
<gene>
    <name evidence="9" type="ORF">Nepgr_021035</name>
</gene>
<dbReference type="AlphaFoldDB" id="A0AAD3SY09"/>
<dbReference type="PANTHER" id="PTHR11662:SF255">
    <property type="entry name" value="ASCORBATE TRANSPORTER, CHLOROPLASTIC"/>
    <property type="match status" value="1"/>
</dbReference>
<evidence type="ECO:0000256" key="2">
    <source>
        <dbReference type="ARBA" id="ARBA00022692"/>
    </source>
</evidence>
<evidence type="ECO:0000259" key="8">
    <source>
        <dbReference type="Pfam" id="PF26217"/>
    </source>
</evidence>
<dbReference type="InterPro" id="IPR050382">
    <property type="entry name" value="MFS_Na/Anion_cotransporter"/>
</dbReference>
<evidence type="ECO:0000256" key="1">
    <source>
        <dbReference type="ARBA" id="ARBA00004141"/>
    </source>
</evidence>
<evidence type="ECO:0000256" key="5">
    <source>
        <dbReference type="ARBA" id="ARBA00024362"/>
    </source>
</evidence>
<dbReference type="GO" id="GO:0022857">
    <property type="term" value="F:transmembrane transporter activity"/>
    <property type="evidence" value="ECO:0007669"/>
    <property type="project" value="InterPro"/>
</dbReference>
<organism evidence="9 10">
    <name type="scientific">Nepenthes gracilis</name>
    <name type="common">Slender pitcher plant</name>
    <dbReference type="NCBI Taxonomy" id="150966"/>
    <lineage>
        <taxon>Eukaryota</taxon>
        <taxon>Viridiplantae</taxon>
        <taxon>Streptophyta</taxon>
        <taxon>Embryophyta</taxon>
        <taxon>Tracheophyta</taxon>
        <taxon>Spermatophyta</taxon>
        <taxon>Magnoliopsida</taxon>
        <taxon>eudicotyledons</taxon>
        <taxon>Gunneridae</taxon>
        <taxon>Pentapetalae</taxon>
        <taxon>Caryophyllales</taxon>
        <taxon>Nepenthaceae</taxon>
        <taxon>Nepenthes</taxon>
    </lineage>
</organism>
<keyword evidence="4 7" id="KW-0472">Membrane</keyword>
<dbReference type="InterPro" id="IPR058866">
    <property type="entry name" value="GDPGP1_N"/>
</dbReference>
<feature type="transmembrane region" description="Helical" evidence="7">
    <location>
        <begin position="270"/>
        <end position="293"/>
    </location>
</feature>
<dbReference type="Proteomes" id="UP001279734">
    <property type="component" value="Unassembled WGS sequence"/>
</dbReference>
<evidence type="ECO:0000313" key="9">
    <source>
        <dbReference type="EMBL" id="GMH19194.1"/>
    </source>
</evidence>